<feature type="non-terminal residue" evidence="2">
    <location>
        <position position="108"/>
    </location>
</feature>
<dbReference type="Proteomes" id="UP001529510">
    <property type="component" value="Unassembled WGS sequence"/>
</dbReference>
<feature type="region of interest" description="Disordered" evidence="1">
    <location>
        <begin position="33"/>
        <end position="67"/>
    </location>
</feature>
<evidence type="ECO:0000313" key="2">
    <source>
        <dbReference type="EMBL" id="KAL0199984.1"/>
    </source>
</evidence>
<accession>A0ABD0RN90</accession>
<evidence type="ECO:0000256" key="1">
    <source>
        <dbReference type="SAM" id="MobiDB-lite"/>
    </source>
</evidence>
<evidence type="ECO:0000313" key="3">
    <source>
        <dbReference type="Proteomes" id="UP001529510"/>
    </source>
</evidence>
<sequence>VGSPLTGTFTEVAQRISCLSQDWKRIIRANSTESEGYDQIPSSHCQLQGSPRLSAGQRSSSCEPARSHDTAVADVEESGEVWGPRAHLVLITARQSRLFISLIDSTLA</sequence>
<reference evidence="2 3" key="1">
    <citation type="submission" date="2024-05" db="EMBL/GenBank/DDBJ databases">
        <title>Genome sequencing and assembly of Indian major carp, Cirrhinus mrigala (Hamilton, 1822).</title>
        <authorList>
            <person name="Mohindra V."/>
            <person name="Chowdhury L.M."/>
            <person name="Lal K."/>
            <person name="Jena J.K."/>
        </authorList>
    </citation>
    <scope>NUCLEOTIDE SEQUENCE [LARGE SCALE GENOMIC DNA]</scope>
    <source>
        <strain evidence="2">CM1030</strain>
        <tissue evidence="2">Blood</tissue>
    </source>
</reference>
<dbReference type="EMBL" id="JAMKFB020000002">
    <property type="protein sequence ID" value="KAL0199984.1"/>
    <property type="molecule type" value="Genomic_DNA"/>
</dbReference>
<gene>
    <name evidence="2" type="ORF">M9458_003171</name>
</gene>
<protein>
    <submittedName>
        <fullName evidence="2">Uncharacterized protein</fullName>
    </submittedName>
</protein>
<comment type="caution">
    <text evidence="2">The sequence shown here is derived from an EMBL/GenBank/DDBJ whole genome shotgun (WGS) entry which is preliminary data.</text>
</comment>
<organism evidence="2 3">
    <name type="scientific">Cirrhinus mrigala</name>
    <name type="common">Mrigala</name>
    <dbReference type="NCBI Taxonomy" id="683832"/>
    <lineage>
        <taxon>Eukaryota</taxon>
        <taxon>Metazoa</taxon>
        <taxon>Chordata</taxon>
        <taxon>Craniata</taxon>
        <taxon>Vertebrata</taxon>
        <taxon>Euteleostomi</taxon>
        <taxon>Actinopterygii</taxon>
        <taxon>Neopterygii</taxon>
        <taxon>Teleostei</taxon>
        <taxon>Ostariophysi</taxon>
        <taxon>Cypriniformes</taxon>
        <taxon>Cyprinidae</taxon>
        <taxon>Labeoninae</taxon>
        <taxon>Labeonini</taxon>
        <taxon>Cirrhinus</taxon>
    </lineage>
</organism>
<feature type="non-terminal residue" evidence="2">
    <location>
        <position position="1"/>
    </location>
</feature>
<name>A0ABD0RN90_CIRMR</name>
<dbReference type="AlphaFoldDB" id="A0ABD0RN90"/>
<proteinExistence type="predicted"/>
<feature type="compositionally biased region" description="Polar residues" evidence="1">
    <location>
        <begin position="33"/>
        <end position="62"/>
    </location>
</feature>
<keyword evidence="3" id="KW-1185">Reference proteome</keyword>